<evidence type="ECO:0000313" key="2">
    <source>
        <dbReference type="EMBL" id="SDX85305.1"/>
    </source>
</evidence>
<dbReference type="STRING" id="356660.SAMN05444336_111103"/>
<gene>
    <name evidence="2" type="ORF">SAMN05444336_111103</name>
</gene>
<keyword evidence="1" id="KW-0812">Transmembrane</keyword>
<dbReference type="EMBL" id="FNMZ01000011">
    <property type="protein sequence ID" value="SDX85305.1"/>
    <property type="molecule type" value="Genomic_DNA"/>
</dbReference>
<accession>A0A1H3F319</accession>
<dbReference type="AlphaFoldDB" id="A0A1H3F319"/>
<keyword evidence="1" id="KW-0472">Membrane</keyword>
<reference evidence="2 3" key="1">
    <citation type="submission" date="2016-10" db="EMBL/GenBank/DDBJ databases">
        <authorList>
            <person name="de Groot N.N."/>
        </authorList>
    </citation>
    <scope>NUCLEOTIDE SEQUENCE [LARGE SCALE GENOMIC DNA]</scope>
    <source>
        <strain evidence="2 3">DSM 17890</strain>
    </source>
</reference>
<keyword evidence="3" id="KW-1185">Reference proteome</keyword>
<feature type="transmembrane region" description="Helical" evidence="1">
    <location>
        <begin position="303"/>
        <end position="321"/>
    </location>
</feature>
<protein>
    <submittedName>
        <fullName evidence="2">VPLPA-CTERM protein sorting domain-containing protein</fullName>
    </submittedName>
</protein>
<proteinExistence type="predicted"/>
<sequence length="334" mass="35578">MELTLTDSAGEDVSDPFGRLRILPDGADRAGTVGETTGEVLVRRADGTTFTPRPGDAIGLGDRIETMDDGTLRLDLDDGSEFDVPADTSLDIDAFVYDPDSDDTPYELNRPVMEFMRTLHRIPREPEPDFDDDTSKSSLGIRGDAEEELRRHLLENPEDVLGYVGIYMETASPVGVSTLVAASDDIAVLSFDYSFLSGAGFLSVELGGTEIFFDIAGDAGEMRSASLSLDIGDPGRLSELLIRVDGEAGLGFSLWNVMFDGTPLDDLDAFARLGAGPVTAALIASSEEYDRMLAGAGVVPTPVPAAGLLLAGALGAMAHVGRRRRTRAWTRVGA</sequence>
<evidence type="ECO:0000313" key="3">
    <source>
        <dbReference type="Proteomes" id="UP000199118"/>
    </source>
</evidence>
<evidence type="ECO:0000256" key="1">
    <source>
        <dbReference type="SAM" id="Phobius"/>
    </source>
</evidence>
<organism evidence="2 3">
    <name type="scientific">Albimonas donghaensis</name>
    <dbReference type="NCBI Taxonomy" id="356660"/>
    <lineage>
        <taxon>Bacteria</taxon>
        <taxon>Pseudomonadati</taxon>
        <taxon>Pseudomonadota</taxon>
        <taxon>Alphaproteobacteria</taxon>
        <taxon>Rhodobacterales</taxon>
        <taxon>Paracoccaceae</taxon>
        <taxon>Albimonas</taxon>
    </lineage>
</organism>
<keyword evidence="1" id="KW-1133">Transmembrane helix</keyword>
<dbReference type="Proteomes" id="UP000199118">
    <property type="component" value="Unassembled WGS sequence"/>
</dbReference>
<name>A0A1H3F319_9RHOB</name>